<evidence type="ECO:0000313" key="8">
    <source>
        <dbReference type="Proteomes" id="UP000322181"/>
    </source>
</evidence>
<comment type="function">
    <text evidence="4">Part of the outer membrane protein assembly complex, which is involved in assembly and insertion of beta-barrel proteins into the outer membrane.</text>
</comment>
<feature type="signal peptide" evidence="5">
    <location>
        <begin position="1"/>
        <end position="18"/>
    </location>
</feature>
<keyword evidence="4" id="KW-0564">Palmitate</keyword>
<evidence type="ECO:0000256" key="4">
    <source>
        <dbReference type="HAMAP-Rule" id="MF_00923"/>
    </source>
</evidence>
<proteinExistence type="inferred from homology"/>
<dbReference type="InterPro" id="IPR015943">
    <property type="entry name" value="WD40/YVTN_repeat-like_dom_sf"/>
</dbReference>
<name>A0A5M9RDR1_9GAMM</name>
<dbReference type="GO" id="GO:0051205">
    <property type="term" value="P:protein insertion into membrane"/>
    <property type="evidence" value="ECO:0007669"/>
    <property type="project" value="UniProtKB-UniRule"/>
</dbReference>
<comment type="subcellular location">
    <subcellularLocation>
        <location evidence="4">Cell outer membrane</location>
        <topology evidence="4">Lipid-anchor</topology>
    </subcellularLocation>
</comment>
<dbReference type="Pfam" id="PF13360">
    <property type="entry name" value="PQQ_2"/>
    <property type="match status" value="1"/>
</dbReference>
<dbReference type="InterPro" id="IPR011047">
    <property type="entry name" value="Quinoprotein_ADH-like_sf"/>
</dbReference>
<dbReference type="InterPro" id="IPR017687">
    <property type="entry name" value="BamB"/>
</dbReference>
<sequence>MQLRKTLLVGFVASVLLAGCSSETDTVVMSPLPEVASQFSPQTVWDKSIGNGIGKYYSHLSPAWEGSTVYAADRNGLVKALDIDSGVEIWSVDLAEKTGFLSSNLSAMLSGGLAVSGEHLYVGTERGALIALNTNNGELAWTQNAGGEVLSRPVVSDGLVLVHTGNGLLQAFDAASGESRWSLNLDTPSLSVRGESAPAISTGAAIVGGDNGRVSAVMLNQGQLIWQQRISMTTGTTEISRLNDVDMTPIVADGRVYAIAYNGNLVSMDMRSGQILWKRDFGSVNEMVLDGESLYIIDQNDNVYAIRAADGVTLWSQDKLQHRNLSAPAIFNGYLVTGDGEGYLHWLDTSTGQFVAQNKLNSSGIFARPSIAGDKLMVQTRDGRLYLLRR</sequence>
<dbReference type="SMART" id="SM00564">
    <property type="entry name" value="PQQ"/>
    <property type="match status" value="7"/>
</dbReference>
<dbReference type="InterPro" id="IPR002372">
    <property type="entry name" value="PQQ_rpt_dom"/>
</dbReference>
<dbReference type="PANTHER" id="PTHR34512">
    <property type="entry name" value="CELL SURFACE PROTEIN"/>
    <property type="match status" value="1"/>
</dbReference>
<protein>
    <recommendedName>
        <fullName evidence="4">Outer membrane protein assembly factor BamB</fullName>
    </recommendedName>
</protein>
<evidence type="ECO:0000256" key="1">
    <source>
        <dbReference type="ARBA" id="ARBA00022729"/>
    </source>
</evidence>
<keyword evidence="4" id="KW-0449">Lipoprotein</keyword>
<dbReference type="HAMAP" id="MF_00923">
    <property type="entry name" value="OM_assembly_BamB"/>
    <property type="match status" value="1"/>
</dbReference>
<dbReference type="PANTHER" id="PTHR34512:SF30">
    <property type="entry name" value="OUTER MEMBRANE PROTEIN ASSEMBLY FACTOR BAMB"/>
    <property type="match status" value="1"/>
</dbReference>
<dbReference type="PROSITE" id="PS51257">
    <property type="entry name" value="PROKAR_LIPOPROTEIN"/>
    <property type="match status" value="1"/>
</dbReference>
<dbReference type="OrthoDB" id="5173551at2"/>
<dbReference type="GO" id="GO:0043165">
    <property type="term" value="P:Gram-negative-bacterium-type cell outer membrane assembly"/>
    <property type="evidence" value="ECO:0007669"/>
    <property type="project" value="UniProtKB-UniRule"/>
</dbReference>
<dbReference type="Gene3D" id="2.130.10.10">
    <property type="entry name" value="YVTN repeat-like/Quinoprotein amine dehydrogenase"/>
    <property type="match status" value="1"/>
</dbReference>
<dbReference type="AlphaFoldDB" id="A0A5M9RDR1"/>
<comment type="similarity">
    <text evidence="4">Belongs to the BamB family.</text>
</comment>
<gene>
    <name evidence="4 7" type="primary">bamB</name>
    <name evidence="7" type="ORF">F4V73_07115</name>
</gene>
<comment type="subunit">
    <text evidence="4">Part of the Bam complex, which is composed of the outer membrane protein BamA, and four lipoproteins BamB, BamC, BamD and BamE.</text>
</comment>
<dbReference type="Proteomes" id="UP000322181">
    <property type="component" value="Unassembled WGS sequence"/>
</dbReference>
<dbReference type="NCBIfam" id="NF008351">
    <property type="entry name" value="PRK11138.1"/>
    <property type="match status" value="1"/>
</dbReference>
<dbReference type="RefSeq" id="WP_067361293.1">
    <property type="nucleotide sequence ID" value="NZ_BAAAFS010000001.1"/>
</dbReference>
<dbReference type="EMBL" id="VXKB01000001">
    <property type="protein sequence ID" value="KAA8717605.1"/>
    <property type="molecule type" value="Genomic_DNA"/>
</dbReference>
<evidence type="ECO:0000313" key="7">
    <source>
        <dbReference type="EMBL" id="KAA8717605.1"/>
    </source>
</evidence>
<evidence type="ECO:0000256" key="5">
    <source>
        <dbReference type="SAM" id="SignalP"/>
    </source>
</evidence>
<dbReference type="GO" id="GO:0009279">
    <property type="term" value="C:cell outer membrane"/>
    <property type="evidence" value="ECO:0007669"/>
    <property type="project" value="UniProtKB-SubCell"/>
</dbReference>
<keyword evidence="3 4" id="KW-0998">Cell outer membrane</keyword>
<accession>A0A5M9RDR1</accession>
<reference evidence="7 8" key="1">
    <citation type="submission" date="2019-09" db="EMBL/GenBank/DDBJ databases">
        <title>Draft genome sequence of various Type strains from the CCUG.</title>
        <authorList>
            <person name="Pineiro-Iglesias B."/>
            <person name="Tunovic T."/>
            <person name="Unosson C."/>
            <person name="Inganas E."/>
            <person name="Ohlen M."/>
            <person name="Cardew S."/>
            <person name="Jensie-Markopoulos S."/>
            <person name="Salva-Serra F."/>
            <person name="Jaen-Luchoro D."/>
            <person name="Karlsson R."/>
            <person name="Svensson-Stadler L."/>
            <person name="Chun J."/>
            <person name="Moore E."/>
        </authorList>
    </citation>
    <scope>NUCLEOTIDE SEQUENCE [LARGE SCALE GENOMIC DNA]</scope>
    <source>
        <strain evidence="7 8">CCUG 53682T</strain>
    </source>
</reference>
<feature type="chain" id="PRO_5024516934" description="Outer membrane protein assembly factor BamB" evidence="5">
    <location>
        <begin position="19"/>
        <end position="390"/>
    </location>
</feature>
<keyword evidence="1 4" id="KW-0732">Signal</keyword>
<dbReference type="SUPFAM" id="SSF50998">
    <property type="entry name" value="Quinoprotein alcohol dehydrogenase-like"/>
    <property type="match status" value="1"/>
</dbReference>
<evidence type="ECO:0000259" key="6">
    <source>
        <dbReference type="Pfam" id="PF13360"/>
    </source>
</evidence>
<keyword evidence="2 4" id="KW-0472">Membrane</keyword>
<evidence type="ECO:0000256" key="3">
    <source>
        <dbReference type="ARBA" id="ARBA00023237"/>
    </source>
</evidence>
<feature type="domain" description="Pyrrolo-quinoline quinone repeat" evidence="6">
    <location>
        <begin position="74"/>
        <end position="317"/>
    </location>
</feature>
<comment type="caution">
    <text evidence="7">The sequence shown here is derived from an EMBL/GenBank/DDBJ whole genome shotgun (WGS) entry which is preliminary data.</text>
</comment>
<organism evidence="7 8">
    <name type="scientific">Morganella psychrotolerans</name>
    <dbReference type="NCBI Taxonomy" id="368603"/>
    <lineage>
        <taxon>Bacteria</taxon>
        <taxon>Pseudomonadati</taxon>
        <taxon>Pseudomonadota</taxon>
        <taxon>Gammaproteobacteria</taxon>
        <taxon>Enterobacterales</taxon>
        <taxon>Morganellaceae</taxon>
        <taxon>Morganella</taxon>
    </lineage>
</organism>
<evidence type="ECO:0000256" key="2">
    <source>
        <dbReference type="ARBA" id="ARBA00023136"/>
    </source>
</evidence>
<dbReference type="NCBIfam" id="TIGR03300">
    <property type="entry name" value="assembly_YfgL"/>
    <property type="match status" value="1"/>
</dbReference>
<dbReference type="InterPro" id="IPR018391">
    <property type="entry name" value="PQQ_b-propeller_rpt"/>
</dbReference>